<sequence>MPLAIPEAPCPTRAGVLGIARTTATPAPQADSRVFIVTPAAIDKTLVAPAPTQASAAAGTSGGFTAMTAEPHGPIVAEIVTPGKSCAKCWRRASRTSTIIRSLGVTKPDDNKPPASAAPIFPPPTMAKIAESEVPMLSR</sequence>
<evidence type="ECO:0000256" key="1">
    <source>
        <dbReference type="SAM" id="MobiDB-lite"/>
    </source>
</evidence>
<evidence type="ECO:0000313" key="2">
    <source>
        <dbReference type="EMBL" id="CAB4968987.1"/>
    </source>
</evidence>
<dbReference type="AlphaFoldDB" id="A0A6J7LLB8"/>
<dbReference type="EMBL" id="CAFBNZ010000049">
    <property type="protein sequence ID" value="CAB4968987.1"/>
    <property type="molecule type" value="Genomic_DNA"/>
</dbReference>
<protein>
    <submittedName>
        <fullName evidence="2">Unannotated protein</fullName>
    </submittedName>
</protein>
<feature type="region of interest" description="Disordered" evidence="1">
    <location>
        <begin position="104"/>
        <end position="123"/>
    </location>
</feature>
<name>A0A6J7LLB8_9ZZZZ</name>
<gene>
    <name evidence="2" type="ORF">UFOPK3889_00397</name>
</gene>
<proteinExistence type="predicted"/>
<reference evidence="2" key="1">
    <citation type="submission" date="2020-05" db="EMBL/GenBank/DDBJ databases">
        <authorList>
            <person name="Chiriac C."/>
            <person name="Salcher M."/>
            <person name="Ghai R."/>
            <person name="Kavagutti S V."/>
        </authorList>
    </citation>
    <scope>NUCLEOTIDE SEQUENCE</scope>
</reference>
<accession>A0A6J7LLB8</accession>
<organism evidence="2">
    <name type="scientific">freshwater metagenome</name>
    <dbReference type="NCBI Taxonomy" id="449393"/>
    <lineage>
        <taxon>unclassified sequences</taxon>
        <taxon>metagenomes</taxon>
        <taxon>ecological metagenomes</taxon>
    </lineage>
</organism>